<comment type="caution">
    <text evidence="2">The sequence shown here is derived from an EMBL/GenBank/DDBJ whole genome shotgun (WGS) entry which is preliminary data.</text>
</comment>
<protein>
    <submittedName>
        <fullName evidence="2">Uncharacterized protein</fullName>
    </submittedName>
</protein>
<name>A0A5B7FMT7_PORTR</name>
<keyword evidence="3" id="KW-1185">Reference proteome</keyword>
<gene>
    <name evidence="2" type="ORF">E2C01_039350</name>
</gene>
<evidence type="ECO:0000256" key="1">
    <source>
        <dbReference type="SAM" id="MobiDB-lite"/>
    </source>
</evidence>
<dbReference type="Proteomes" id="UP000324222">
    <property type="component" value="Unassembled WGS sequence"/>
</dbReference>
<proteinExistence type="predicted"/>
<feature type="compositionally biased region" description="Acidic residues" evidence="1">
    <location>
        <begin position="10"/>
        <end position="29"/>
    </location>
</feature>
<dbReference type="EMBL" id="VSRR010006821">
    <property type="protein sequence ID" value="MPC45644.1"/>
    <property type="molecule type" value="Genomic_DNA"/>
</dbReference>
<feature type="region of interest" description="Disordered" evidence="1">
    <location>
        <begin position="1"/>
        <end position="69"/>
    </location>
</feature>
<dbReference type="AlphaFoldDB" id="A0A5B7FMT7"/>
<evidence type="ECO:0000313" key="3">
    <source>
        <dbReference type="Proteomes" id="UP000324222"/>
    </source>
</evidence>
<reference evidence="2 3" key="1">
    <citation type="submission" date="2019-05" db="EMBL/GenBank/DDBJ databases">
        <title>Another draft genome of Portunus trituberculatus and its Hox gene families provides insights of decapod evolution.</title>
        <authorList>
            <person name="Jeong J.-H."/>
            <person name="Song I."/>
            <person name="Kim S."/>
            <person name="Choi T."/>
            <person name="Kim D."/>
            <person name="Ryu S."/>
            <person name="Kim W."/>
        </authorList>
    </citation>
    <scope>NUCLEOTIDE SEQUENCE [LARGE SCALE GENOMIC DNA]</scope>
    <source>
        <tissue evidence="2">Muscle</tissue>
    </source>
</reference>
<sequence>MVSSFSSWSDSEDDLDLLDELQDSEDNETQSEGLISDSDEEYLPEIASEASSSKEESDGSSEDDELPRCPALHASLHTFSLISDPFAASSYSCQMRW</sequence>
<evidence type="ECO:0000313" key="2">
    <source>
        <dbReference type="EMBL" id="MPC45644.1"/>
    </source>
</evidence>
<organism evidence="2 3">
    <name type="scientific">Portunus trituberculatus</name>
    <name type="common">Swimming crab</name>
    <name type="synonym">Neptunus trituberculatus</name>
    <dbReference type="NCBI Taxonomy" id="210409"/>
    <lineage>
        <taxon>Eukaryota</taxon>
        <taxon>Metazoa</taxon>
        <taxon>Ecdysozoa</taxon>
        <taxon>Arthropoda</taxon>
        <taxon>Crustacea</taxon>
        <taxon>Multicrustacea</taxon>
        <taxon>Malacostraca</taxon>
        <taxon>Eumalacostraca</taxon>
        <taxon>Eucarida</taxon>
        <taxon>Decapoda</taxon>
        <taxon>Pleocyemata</taxon>
        <taxon>Brachyura</taxon>
        <taxon>Eubrachyura</taxon>
        <taxon>Portunoidea</taxon>
        <taxon>Portunidae</taxon>
        <taxon>Portuninae</taxon>
        <taxon>Portunus</taxon>
    </lineage>
</organism>
<accession>A0A5B7FMT7</accession>